<accession>A0ABU7L1S7</accession>
<name>A0ABU7L1S7_9ACTN</name>
<gene>
    <name evidence="2" type="ORF">Q8A49_32780</name>
</gene>
<organism evidence="2 3">
    <name type="scientific">Nocardiopsis tropica</name>
    <dbReference type="NCBI Taxonomy" id="109330"/>
    <lineage>
        <taxon>Bacteria</taxon>
        <taxon>Bacillati</taxon>
        <taxon>Actinomycetota</taxon>
        <taxon>Actinomycetes</taxon>
        <taxon>Streptosporangiales</taxon>
        <taxon>Nocardiopsidaceae</taxon>
        <taxon>Nocardiopsis</taxon>
    </lineage>
</organism>
<dbReference type="RefSeq" id="WP_330162053.1">
    <property type="nucleotide sequence ID" value="NZ_JAUUCC010000165.1"/>
</dbReference>
<feature type="compositionally biased region" description="Basic and acidic residues" evidence="1">
    <location>
        <begin position="30"/>
        <end position="40"/>
    </location>
</feature>
<evidence type="ECO:0000313" key="3">
    <source>
        <dbReference type="Proteomes" id="UP001348641"/>
    </source>
</evidence>
<protein>
    <submittedName>
        <fullName evidence="2">Uncharacterized protein</fullName>
    </submittedName>
</protein>
<dbReference type="Proteomes" id="UP001348641">
    <property type="component" value="Unassembled WGS sequence"/>
</dbReference>
<feature type="region of interest" description="Disordered" evidence="1">
    <location>
        <begin position="1"/>
        <end position="53"/>
    </location>
</feature>
<dbReference type="EMBL" id="JAUUCC010000165">
    <property type="protein sequence ID" value="MEE2055282.1"/>
    <property type="molecule type" value="Genomic_DNA"/>
</dbReference>
<comment type="caution">
    <text evidence="2">The sequence shown here is derived from an EMBL/GenBank/DDBJ whole genome shotgun (WGS) entry which is preliminary data.</text>
</comment>
<sequence length="686" mass="76135">MADDAPPPDEARGDGGSGETGRPPDPPRPQTDHDGKDAPRQSRWGNRIGENRGQAVNAGRIDGGVHYHEYIGEGTTRRLRQAARLSPERVGEVRATFCPPDEGKHAAFQSELRFHGVGVITGKPGTGRAFSAVHALDGVRPGTSIEELTIDTGEKDAGISLISLDSDHSRFLDLTSLTRPTTTQLVALRSLVEDARDARALLVLIAGTGQRQEFLAEYQAWLHIDAPASAVDVFRRAMGQRCGPDTADRWLRYPEVRDVLEGAEPSRALRLAQEADRSRRHGRMPGEDEAVWIKEVLDSFADATEEMARWFNRHDAETECSRVLMATVALLEGGHREVITRHADRLAREWHIPPLWRTPISGEGLTAHLWELGAHVIEDRVHFNRRGGADDALDYLWREHPGAREHIQEWASTAVTDLDSPQRAVAAQRWLRLARRHRDAAPVRALIERWGRSGTGMWEAVPAIAEAAVTPELGTQVRSVLYQVARGAGVTLRDRTVLEACRVYGRVQPSTALTRIRHIAEKVPTHWDQAVIRALEDIAGETPNDSVVLEELVSWTERPERGRRSFVAALALCRILDAREDDTTPRVMAEVNRREIDRDLVAVAWRAASRSGSKVGKPLWSWFDALEAGGGGHSGAFDVLRRAGSGHEALSRTLTRSIGRWKHAHARRSPVLDDLAHCLSTHEEKR</sequence>
<evidence type="ECO:0000313" key="2">
    <source>
        <dbReference type="EMBL" id="MEE2055282.1"/>
    </source>
</evidence>
<reference evidence="2 3" key="1">
    <citation type="submission" date="2023-07" db="EMBL/GenBank/DDBJ databases">
        <authorList>
            <person name="Girao M."/>
            <person name="Carvalho M.F."/>
        </authorList>
    </citation>
    <scope>NUCLEOTIDE SEQUENCE [LARGE SCALE GENOMIC DNA]</scope>
    <source>
        <strain evidence="2 3">66/93</strain>
    </source>
</reference>
<proteinExistence type="predicted"/>
<evidence type="ECO:0000256" key="1">
    <source>
        <dbReference type="SAM" id="MobiDB-lite"/>
    </source>
</evidence>